<reference evidence="1" key="1">
    <citation type="journal article" date="2015" name="Nature">
        <title>Complex archaea that bridge the gap between prokaryotes and eukaryotes.</title>
        <authorList>
            <person name="Spang A."/>
            <person name="Saw J.H."/>
            <person name="Jorgensen S.L."/>
            <person name="Zaremba-Niedzwiedzka K."/>
            <person name="Martijn J."/>
            <person name="Lind A.E."/>
            <person name="van Eijk R."/>
            <person name="Schleper C."/>
            <person name="Guy L."/>
            <person name="Ettema T.J."/>
        </authorList>
    </citation>
    <scope>NUCLEOTIDE SEQUENCE</scope>
</reference>
<sequence>PVDIKTINAVSAARATIGANIKIVELETPLIMLGNWDGQRATGRVDGADELIDQVRKYNFDALAIATHITIAKDVALKYLKHGGVNPWGGVEAVLSKKVSKDLDRPVAHSPFGDTIEDFDEIVDPRMAAELVSRCYLHCVLKGLHRAPRIAKRLSSESLHVEDVDCLITPAGLCGPPHLACMERGIPIIIVTENTTCFTGEIKYQHNIHVRTYLEAAGIISCMRAGIDWRTTRRPLGPTTVYHRKS</sequence>
<feature type="non-terminal residue" evidence="1">
    <location>
        <position position="1"/>
    </location>
</feature>
<name>A0A0F9MQU6_9ZZZZ</name>
<dbReference type="PANTHER" id="PTHR36891">
    <property type="entry name" value="OS01G0127400 PROTEIN"/>
    <property type="match status" value="1"/>
</dbReference>
<proteinExistence type="predicted"/>
<protein>
    <submittedName>
        <fullName evidence="1">Uncharacterized protein</fullName>
    </submittedName>
</protein>
<comment type="caution">
    <text evidence="1">The sequence shown here is derived from an EMBL/GenBank/DDBJ whole genome shotgun (WGS) entry which is preliminary data.</text>
</comment>
<dbReference type="EMBL" id="LAZR01004316">
    <property type="protein sequence ID" value="KKN09705.1"/>
    <property type="molecule type" value="Genomic_DNA"/>
</dbReference>
<dbReference type="AlphaFoldDB" id="A0A0F9MQU6"/>
<evidence type="ECO:0000313" key="1">
    <source>
        <dbReference type="EMBL" id="KKN09705.1"/>
    </source>
</evidence>
<dbReference type="InterPro" id="IPR021763">
    <property type="entry name" value="DUF3326"/>
</dbReference>
<dbReference type="PANTHER" id="PTHR36891:SF1">
    <property type="entry name" value="OS01G0127400 PROTEIN"/>
    <property type="match status" value="1"/>
</dbReference>
<gene>
    <name evidence="1" type="ORF">LCGC14_1044030</name>
</gene>
<accession>A0A0F9MQU6</accession>
<organism evidence="1">
    <name type="scientific">marine sediment metagenome</name>
    <dbReference type="NCBI Taxonomy" id="412755"/>
    <lineage>
        <taxon>unclassified sequences</taxon>
        <taxon>metagenomes</taxon>
        <taxon>ecological metagenomes</taxon>
    </lineage>
</organism>
<dbReference type="Pfam" id="PF11805">
    <property type="entry name" value="DUF3326"/>
    <property type="match status" value="1"/>
</dbReference>